<accession>A0A914ZFX9</accession>
<keyword evidence="2" id="KW-1185">Reference proteome</keyword>
<evidence type="ECO:0000256" key="1">
    <source>
        <dbReference type="SAM" id="MobiDB-lite"/>
    </source>
</evidence>
<feature type="region of interest" description="Disordered" evidence="1">
    <location>
        <begin position="1"/>
        <end position="25"/>
    </location>
</feature>
<reference evidence="3" key="1">
    <citation type="submission" date="2022-11" db="UniProtKB">
        <authorList>
            <consortium name="WormBaseParasite"/>
        </authorList>
    </citation>
    <scope>IDENTIFICATION</scope>
</reference>
<dbReference type="AlphaFoldDB" id="A0A914ZFX9"/>
<evidence type="ECO:0000313" key="2">
    <source>
        <dbReference type="Proteomes" id="UP000887569"/>
    </source>
</evidence>
<sequence length="72" mass="7510">LKQQFNNTTSAKFDSQSTRSGSSQPAMKGILSALSVADLTSTALTGPLWAGAERASLNDDSASISSSEHSHR</sequence>
<name>A0A914ZFX9_PARUN</name>
<protein>
    <submittedName>
        <fullName evidence="3">Uncharacterized protein</fullName>
    </submittedName>
</protein>
<dbReference type="WBParaSite" id="PgB01_g185_t03">
    <property type="protein sequence ID" value="PgB01_g185_t03"/>
    <property type="gene ID" value="PgB01_g185"/>
</dbReference>
<organism evidence="2 3">
    <name type="scientific">Parascaris univalens</name>
    <name type="common">Nematode worm</name>
    <dbReference type="NCBI Taxonomy" id="6257"/>
    <lineage>
        <taxon>Eukaryota</taxon>
        <taxon>Metazoa</taxon>
        <taxon>Ecdysozoa</taxon>
        <taxon>Nematoda</taxon>
        <taxon>Chromadorea</taxon>
        <taxon>Rhabditida</taxon>
        <taxon>Spirurina</taxon>
        <taxon>Ascaridomorpha</taxon>
        <taxon>Ascaridoidea</taxon>
        <taxon>Ascarididae</taxon>
        <taxon>Parascaris</taxon>
    </lineage>
</organism>
<dbReference type="Proteomes" id="UP000887569">
    <property type="component" value="Unplaced"/>
</dbReference>
<proteinExistence type="predicted"/>
<evidence type="ECO:0000313" key="3">
    <source>
        <dbReference type="WBParaSite" id="PgB01_g185_t03"/>
    </source>
</evidence>